<dbReference type="SUPFAM" id="SSF53822">
    <property type="entry name" value="Periplasmic binding protein-like I"/>
    <property type="match status" value="1"/>
</dbReference>
<organism evidence="2 3">
    <name type="scientific">Frigidibacter mobilis</name>
    <dbReference type="NCBI Taxonomy" id="1335048"/>
    <lineage>
        <taxon>Bacteria</taxon>
        <taxon>Pseudomonadati</taxon>
        <taxon>Pseudomonadota</taxon>
        <taxon>Alphaproteobacteria</taxon>
        <taxon>Rhodobacterales</taxon>
        <taxon>Paracoccaceae</taxon>
        <taxon>Frigidibacter</taxon>
    </lineage>
</organism>
<dbReference type="InterPro" id="IPR028082">
    <property type="entry name" value="Peripla_BP_I"/>
</dbReference>
<dbReference type="KEGG" id="daa:AKL17_3775"/>
<dbReference type="PATRIC" id="fig|1335048.3.peg.3914"/>
<evidence type="ECO:0000259" key="1">
    <source>
        <dbReference type="Pfam" id="PF13407"/>
    </source>
</evidence>
<proteinExistence type="predicted"/>
<dbReference type="Gene3D" id="3.40.50.2300">
    <property type="match status" value="2"/>
</dbReference>
<name>A0A159Z6L4_9RHOB</name>
<sequence>MFFGVDHPDVRDAVDELAASGKLVLTLISDISGSRRRAYIGIDNLAAGRTAAYLLAQTAPAGPGTLAIIAATRHYRAHVERELGF</sequence>
<keyword evidence="3" id="KW-1185">Reference proteome</keyword>
<dbReference type="Proteomes" id="UP000076128">
    <property type="component" value="Chromosome"/>
</dbReference>
<accession>A0A159Z6L4</accession>
<evidence type="ECO:0000313" key="3">
    <source>
        <dbReference type="Proteomes" id="UP000076128"/>
    </source>
</evidence>
<dbReference type="AlphaFoldDB" id="A0A159Z6L4"/>
<dbReference type="InterPro" id="IPR025997">
    <property type="entry name" value="SBP_2_dom"/>
</dbReference>
<evidence type="ECO:0000313" key="2">
    <source>
        <dbReference type="EMBL" id="AMY70997.1"/>
    </source>
</evidence>
<protein>
    <submittedName>
        <fullName evidence="2">LacI family transcriptional regulator</fullName>
    </submittedName>
</protein>
<dbReference type="STRING" id="1335048.AKL17_3775"/>
<gene>
    <name evidence="2" type="ORF">AKL17_3775</name>
</gene>
<dbReference type="EMBL" id="CP012661">
    <property type="protein sequence ID" value="AMY70997.1"/>
    <property type="molecule type" value="Genomic_DNA"/>
</dbReference>
<dbReference type="RefSeq" id="WP_066815775.1">
    <property type="nucleotide sequence ID" value="NZ_CP012661.1"/>
</dbReference>
<reference evidence="2 3" key="1">
    <citation type="submission" date="2015-09" db="EMBL/GenBank/DDBJ databases">
        <title>Complete genome sequence of Defluviimonas alba cai42t isolated from an oilfield in Xinjiang.</title>
        <authorList>
            <person name="Geng S."/>
            <person name="Pan X."/>
            <person name="Wu X."/>
        </authorList>
    </citation>
    <scope>NUCLEOTIDE SEQUENCE [LARGE SCALE GENOMIC DNA]</scope>
    <source>
        <strain evidence="3">cai42</strain>
    </source>
</reference>
<feature type="domain" description="Periplasmic binding protein" evidence="1">
    <location>
        <begin position="5"/>
        <end position="85"/>
    </location>
</feature>
<dbReference type="Pfam" id="PF13407">
    <property type="entry name" value="Peripla_BP_4"/>
    <property type="match status" value="1"/>
</dbReference>